<feature type="domain" description="Phage shock protein PspC N-terminal" evidence="7">
    <location>
        <begin position="106"/>
        <end position="164"/>
    </location>
</feature>
<dbReference type="InterPro" id="IPR052027">
    <property type="entry name" value="PspC"/>
</dbReference>
<dbReference type="RefSeq" id="WP_094485034.1">
    <property type="nucleotide sequence ID" value="NZ_NOXX01000108.1"/>
</dbReference>
<dbReference type="GO" id="GO:0005886">
    <property type="term" value="C:plasma membrane"/>
    <property type="evidence" value="ECO:0007669"/>
    <property type="project" value="UniProtKB-SubCell"/>
</dbReference>
<comment type="caution">
    <text evidence="10">The sequence shown here is derived from an EMBL/GenBank/DDBJ whole genome shotgun (WGS) entry which is preliminary data.</text>
</comment>
<evidence type="ECO:0000259" key="9">
    <source>
        <dbReference type="Pfam" id="PF22744"/>
    </source>
</evidence>
<evidence type="ECO:0000256" key="4">
    <source>
        <dbReference type="ARBA" id="ARBA00022989"/>
    </source>
</evidence>
<feature type="transmembrane region" description="Helical" evidence="6">
    <location>
        <begin position="282"/>
        <end position="309"/>
    </location>
</feature>
<evidence type="ECO:0000259" key="7">
    <source>
        <dbReference type="Pfam" id="PF04024"/>
    </source>
</evidence>
<dbReference type="InterPro" id="IPR054321">
    <property type="entry name" value="PspC-rel_TM"/>
</dbReference>
<protein>
    <submittedName>
        <fullName evidence="10">Uncharacterized protein</fullName>
    </submittedName>
</protein>
<feature type="transmembrane region" description="Helical" evidence="6">
    <location>
        <begin position="321"/>
        <end position="340"/>
    </location>
</feature>
<keyword evidence="11" id="KW-1185">Reference proteome</keyword>
<dbReference type="InterPro" id="IPR054319">
    <property type="entry name" value="PspC-rel_ToastRack"/>
</dbReference>
<feature type="transmembrane region" description="Helical" evidence="6">
    <location>
        <begin position="236"/>
        <end position="262"/>
    </location>
</feature>
<evidence type="ECO:0000256" key="5">
    <source>
        <dbReference type="ARBA" id="ARBA00023136"/>
    </source>
</evidence>
<feature type="domain" description="PspC-related transmembrane region" evidence="8">
    <location>
        <begin position="205"/>
        <end position="345"/>
    </location>
</feature>
<dbReference type="PANTHER" id="PTHR33885">
    <property type="entry name" value="PHAGE SHOCK PROTEIN C"/>
    <property type="match status" value="1"/>
</dbReference>
<dbReference type="OrthoDB" id="5772680at2"/>
<dbReference type="EMBL" id="NOXX01000108">
    <property type="protein sequence ID" value="OYQ49090.1"/>
    <property type="molecule type" value="Genomic_DNA"/>
</dbReference>
<evidence type="ECO:0000313" key="10">
    <source>
        <dbReference type="EMBL" id="OYQ49090.1"/>
    </source>
</evidence>
<dbReference type="PANTHER" id="PTHR33885:SF3">
    <property type="entry name" value="PHAGE SHOCK PROTEIN C"/>
    <property type="match status" value="1"/>
</dbReference>
<sequence>MNKTVNINLGGLFFHIDEDAYQKLSRYFDAIKRSLSDANAQDEIIKDIEVRIAELISEKHSSGKQVISLKELDEIIAVMGQPEDYRLDGEAAAEPIDSTFQNRKTRKLYRDIDEGMIGGVAAGLGHYFGVEKVWIRVLLVALVFLGVGSGIIAYIALWIIIPQAITTSEKLEMRGEPVTISNIEKKVREEFEQVSERFKNTDFSAAGQRVQTGAQRVSNSLGDAFGTLVKIFVKCIGILIILSCIPVIVALILGVFATSTALVSEFPWSVLYEGGNFTDYPLWLIGVLILIAFGVPFFYLMLLGFKLLLNNFKSPGKIFNFTILGFWIISIILLIAFTIAQIKEFAYEGRTTNKQDIAVDLNKTLLIQFAENDDVEIDPRDHNDFQIYTDSTDKEYIYSEDISFEIRKSTKPTAYVQIVRRANGNSSKAARHNAEEITYNYTFADNTLTFNKYLITDVKNKFRDQEVEIILYLPEGVTFKTAENVTDFDITDNDFFNLHYSSDEYLYKVYSDQVKCLTCPESENEFNDVIQTQTKIGDTIVTKVQVGRQNIETKTTEDGTLIISENGTVTKIKTK</sequence>
<comment type="subcellular location">
    <subcellularLocation>
        <location evidence="1">Cell membrane</location>
        <topology evidence="1">Single-pass membrane protein</topology>
    </subcellularLocation>
</comment>
<dbReference type="Pfam" id="PF22571">
    <property type="entry name" value="LiaI-LiaF-TM_PspC"/>
    <property type="match status" value="1"/>
</dbReference>
<feature type="domain" description="PspC-related ToastRack" evidence="9">
    <location>
        <begin position="389"/>
        <end position="521"/>
    </location>
</feature>
<dbReference type="Pfam" id="PF22744">
    <property type="entry name" value="Toast-rack_PspC-Cterm"/>
    <property type="match status" value="1"/>
</dbReference>
<evidence type="ECO:0000259" key="8">
    <source>
        <dbReference type="Pfam" id="PF22571"/>
    </source>
</evidence>
<feature type="transmembrane region" description="Helical" evidence="6">
    <location>
        <begin position="134"/>
        <end position="161"/>
    </location>
</feature>
<dbReference type="Pfam" id="PF04024">
    <property type="entry name" value="PspC"/>
    <property type="match status" value="1"/>
</dbReference>
<dbReference type="Proteomes" id="UP000216035">
    <property type="component" value="Unassembled WGS sequence"/>
</dbReference>
<dbReference type="AlphaFoldDB" id="A0A256A7L1"/>
<keyword evidence="2" id="KW-1003">Cell membrane</keyword>
<evidence type="ECO:0000256" key="6">
    <source>
        <dbReference type="SAM" id="Phobius"/>
    </source>
</evidence>
<evidence type="ECO:0000313" key="11">
    <source>
        <dbReference type="Proteomes" id="UP000216035"/>
    </source>
</evidence>
<keyword evidence="5 6" id="KW-0472">Membrane</keyword>
<accession>A0A256A7L1</accession>
<gene>
    <name evidence="10" type="ORF">CHX27_01660</name>
</gene>
<reference evidence="10 11" key="1">
    <citation type="submission" date="2017-07" db="EMBL/GenBank/DDBJ databases">
        <title>Flavobacterium cyanobacteriorum sp. nov., isolated from cyanobacterial aggregates in a eutrophic lake.</title>
        <authorList>
            <person name="Cai H."/>
        </authorList>
    </citation>
    <scope>NUCLEOTIDE SEQUENCE [LARGE SCALE GENOMIC DNA]</scope>
    <source>
        <strain evidence="10 11">TH167</strain>
    </source>
</reference>
<organism evidence="10 11">
    <name type="scientific">Flavobacterium aurantiibacter</name>
    <dbReference type="NCBI Taxonomy" id="2023067"/>
    <lineage>
        <taxon>Bacteria</taxon>
        <taxon>Pseudomonadati</taxon>
        <taxon>Bacteroidota</taxon>
        <taxon>Flavobacteriia</taxon>
        <taxon>Flavobacteriales</taxon>
        <taxon>Flavobacteriaceae</taxon>
        <taxon>Flavobacterium</taxon>
    </lineage>
</organism>
<keyword evidence="4 6" id="KW-1133">Transmembrane helix</keyword>
<evidence type="ECO:0000256" key="2">
    <source>
        <dbReference type="ARBA" id="ARBA00022475"/>
    </source>
</evidence>
<dbReference type="InterPro" id="IPR007168">
    <property type="entry name" value="Phageshock_PspC_N"/>
</dbReference>
<name>A0A256A7L1_9FLAO</name>
<evidence type="ECO:0000256" key="1">
    <source>
        <dbReference type="ARBA" id="ARBA00004162"/>
    </source>
</evidence>
<keyword evidence="3 6" id="KW-0812">Transmembrane</keyword>
<evidence type="ECO:0000256" key="3">
    <source>
        <dbReference type="ARBA" id="ARBA00022692"/>
    </source>
</evidence>
<proteinExistence type="predicted"/>